<evidence type="ECO:0000256" key="3">
    <source>
        <dbReference type="SAM" id="SignalP"/>
    </source>
</evidence>
<evidence type="ECO:0000313" key="4">
    <source>
        <dbReference type="EMBL" id="CAH1176112.1"/>
    </source>
</evidence>
<evidence type="ECO:0000313" key="5">
    <source>
        <dbReference type="Proteomes" id="UP001153737"/>
    </source>
</evidence>
<dbReference type="InterPro" id="IPR050468">
    <property type="entry name" value="Cuticle_Struct_Prot"/>
</dbReference>
<dbReference type="OrthoDB" id="6343684at2759"/>
<dbReference type="GO" id="GO:0008010">
    <property type="term" value="F:structural constituent of chitin-based larval cuticle"/>
    <property type="evidence" value="ECO:0007669"/>
    <property type="project" value="TreeGrafter"/>
</dbReference>
<dbReference type="PRINTS" id="PR00947">
    <property type="entry name" value="CUTICLE"/>
</dbReference>
<dbReference type="EMBL" id="OU896713">
    <property type="protein sequence ID" value="CAH1176112.1"/>
    <property type="molecule type" value="Genomic_DNA"/>
</dbReference>
<evidence type="ECO:0000256" key="2">
    <source>
        <dbReference type="PROSITE-ProRule" id="PRU00497"/>
    </source>
</evidence>
<dbReference type="PROSITE" id="PS00233">
    <property type="entry name" value="CHIT_BIND_RR_1"/>
    <property type="match status" value="1"/>
</dbReference>
<keyword evidence="3" id="KW-0732">Signal</keyword>
<keyword evidence="5" id="KW-1185">Reference proteome</keyword>
<dbReference type="PROSITE" id="PS51155">
    <property type="entry name" value="CHIT_BIND_RR_2"/>
    <property type="match status" value="1"/>
</dbReference>
<evidence type="ECO:0000256" key="1">
    <source>
        <dbReference type="ARBA" id="ARBA00022460"/>
    </source>
</evidence>
<dbReference type="Proteomes" id="UP001153737">
    <property type="component" value="Chromosome 7"/>
</dbReference>
<accession>A0A9P0DSE0</accession>
<dbReference type="InterPro" id="IPR031311">
    <property type="entry name" value="CHIT_BIND_RR_consensus"/>
</dbReference>
<reference evidence="4" key="1">
    <citation type="submission" date="2022-01" db="EMBL/GenBank/DDBJ databases">
        <authorList>
            <person name="King R."/>
        </authorList>
    </citation>
    <scope>NUCLEOTIDE SEQUENCE</scope>
</reference>
<gene>
    <name evidence="4" type="ORF">PHAECO_LOCUS11018</name>
</gene>
<name>A0A9P0DSE0_PHACE</name>
<dbReference type="Pfam" id="PF00379">
    <property type="entry name" value="Chitin_bind_4"/>
    <property type="match status" value="1"/>
</dbReference>
<protein>
    <submittedName>
        <fullName evidence="4">Uncharacterized protein</fullName>
    </submittedName>
</protein>
<feature type="signal peptide" evidence="3">
    <location>
        <begin position="1"/>
        <end position="16"/>
    </location>
</feature>
<feature type="chain" id="PRO_5040143742" evidence="3">
    <location>
        <begin position="17"/>
        <end position="191"/>
    </location>
</feature>
<reference evidence="4" key="2">
    <citation type="submission" date="2022-10" db="EMBL/GenBank/DDBJ databases">
        <authorList>
            <consortium name="ENA_rothamsted_submissions"/>
            <consortium name="culmorum"/>
            <person name="King R."/>
        </authorList>
    </citation>
    <scope>NUCLEOTIDE SEQUENCE</scope>
</reference>
<keyword evidence="1 2" id="KW-0193">Cuticle</keyword>
<proteinExistence type="predicted"/>
<dbReference type="AlphaFoldDB" id="A0A9P0DSE0"/>
<organism evidence="4 5">
    <name type="scientific">Phaedon cochleariae</name>
    <name type="common">Mustard beetle</name>
    <dbReference type="NCBI Taxonomy" id="80249"/>
    <lineage>
        <taxon>Eukaryota</taxon>
        <taxon>Metazoa</taxon>
        <taxon>Ecdysozoa</taxon>
        <taxon>Arthropoda</taxon>
        <taxon>Hexapoda</taxon>
        <taxon>Insecta</taxon>
        <taxon>Pterygota</taxon>
        <taxon>Neoptera</taxon>
        <taxon>Endopterygota</taxon>
        <taxon>Coleoptera</taxon>
        <taxon>Polyphaga</taxon>
        <taxon>Cucujiformia</taxon>
        <taxon>Chrysomeloidea</taxon>
        <taxon>Chrysomelidae</taxon>
        <taxon>Chrysomelinae</taxon>
        <taxon>Chrysomelini</taxon>
        <taxon>Phaedon</taxon>
    </lineage>
</organism>
<dbReference type="PANTHER" id="PTHR10380">
    <property type="entry name" value="CUTICLE PROTEIN"/>
    <property type="match status" value="1"/>
</dbReference>
<dbReference type="PANTHER" id="PTHR10380:SF173">
    <property type="entry name" value="CUTICULAR PROTEIN 47EF, ISOFORM C-RELATED"/>
    <property type="match status" value="1"/>
</dbReference>
<dbReference type="InterPro" id="IPR000618">
    <property type="entry name" value="Insect_cuticle"/>
</dbReference>
<sequence length="191" mass="21796">MIKLILVLSLAAVSLAAITPARVAPTFLNNPDPYRYQQYQNNPYYNTQNPYNFNKDRYYQNNNADYYQRYNQRNNYYNNDYNRYYQDGSRSGILKFENDAGPDGSYHYGYETENGISVEEQGSPRALDAARSVAPVVVQGHYRYTSPEGVPVEISYTADEFGYHPTGTIIPGNGQSNLAYRGVYTTVRPVV</sequence>
<dbReference type="GO" id="GO:0062129">
    <property type="term" value="C:chitin-based extracellular matrix"/>
    <property type="evidence" value="ECO:0007669"/>
    <property type="project" value="TreeGrafter"/>
</dbReference>